<sequence length="134" mass="15114">MNLNKQNRKHRAKLMRTGQRANNSVATVVVQYGWIVVVEMPLTKREVSPVLLCRHRLPSGVRDKELQCIANGTLANLIRQLGSLSSHAEDLFAELSKDLIKIEHRTNLLQTRLDSLGQKVNDLDSGIDESTQYP</sequence>
<evidence type="ECO:0000256" key="6">
    <source>
        <dbReference type="ARBA" id="ARBA00023212"/>
    </source>
</evidence>
<evidence type="ECO:0000313" key="8">
    <source>
        <dbReference type="EMBL" id="KRY25054.1"/>
    </source>
</evidence>
<evidence type="ECO:0000256" key="2">
    <source>
        <dbReference type="ARBA" id="ARBA00006993"/>
    </source>
</evidence>
<comment type="subcellular location">
    <subcellularLocation>
        <location evidence="1">Cytoplasm</location>
        <location evidence="1">Cytoskeleton</location>
    </subcellularLocation>
</comment>
<dbReference type="InParanoid" id="A0A0V1AK79"/>
<keyword evidence="9" id="KW-1185">Reference proteome</keyword>
<evidence type="ECO:0000256" key="5">
    <source>
        <dbReference type="ARBA" id="ARBA00023203"/>
    </source>
</evidence>
<keyword evidence="6" id="KW-0206">Cytoskeleton</keyword>
<keyword evidence="7" id="KW-1133">Transmembrane helix</keyword>
<dbReference type="FunFam" id="1.20.5.340:FF:000012">
    <property type="entry name" value="Wiskott-Aldrich syndrome protein family member 1"/>
    <property type="match status" value="1"/>
</dbReference>
<evidence type="ECO:0000256" key="4">
    <source>
        <dbReference type="ARBA" id="ARBA00022553"/>
    </source>
</evidence>
<evidence type="ECO:0000256" key="1">
    <source>
        <dbReference type="ARBA" id="ARBA00004245"/>
    </source>
</evidence>
<dbReference type="OrthoDB" id="1060785at2759"/>
<dbReference type="STRING" id="6334.A0A0V1AK79"/>
<keyword evidence="4" id="KW-0597">Phosphoprotein</keyword>
<dbReference type="Gene3D" id="1.20.5.340">
    <property type="match status" value="1"/>
</dbReference>
<dbReference type="AlphaFoldDB" id="A0A0V1AK79"/>
<keyword evidence="5" id="KW-0009">Actin-binding</keyword>
<feature type="transmembrane region" description="Helical" evidence="7">
    <location>
        <begin position="21"/>
        <end position="42"/>
    </location>
</feature>
<dbReference type="GO" id="GO:0005856">
    <property type="term" value="C:cytoskeleton"/>
    <property type="evidence" value="ECO:0007669"/>
    <property type="project" value="UniProtKB-SubCell"/>
</dbReference>
<dbReference type="Proteomes" id="UP000054776">
    <property type="component" value="Unassembled WGS sequence"/>
</dbReference>
<accession>A0A0V1AK79</accession>
<dbReference type="GO" id="GO:0003779">
    <property type="term" value="F:actin binding"/>
    <property type="evidence" value="ECO:0007669"/>
    <property type="project" value="UniProtKB-KW"/>
</dbReference>
<organism evidence="8 9">
    <name type="scientific">Trichinella spiralis</name>
    <name type="common">Trichina worm</name>
    <dbReference type="NCBI Taxonomy" id="6334"/>
    <lineage>
        <taxon>Eukaryota</taxon>
        <taxon>Metazoa</taxon>
        <taxon>Ecdysozoa</taxon>
        <taxon>Nematoda</taxon>
        <taxon>Enoplea</taxon>
        <taxon>Dorylaimia</taxon>
        <taxon>Trichinellida</taxon>
        <taxon>Trichinellidae</taxon>
        <taxon>Trichinella</taxon>
    </lineage>
</organism>
<gene>
    <name evidence="8" type="primary">Wasf3</name>
    <name evidence="8" type="ORF">T01_9194</name>
</gene>
<proteinExistence type="inferred from homology"/>
<comment type="caution">
    <text evidence="8">The sequence shown here is derived from an EMBL/GenBank/DDBJ whole genome shotgun (WGS) entry which is preliminary data.</text>
</comment>
<keyword evidence="7" id="KW-0812">Transmembrane</keyword>
<keyword evidence="3" id="KW-0963">Cytoplasm</keyword>
<protein>
    <submittedName>
        <fullName evidence="8">Wiskott-Aldrich syndrome protein family member 3</fullName>
    </submittedName>
</protein>
<evidence type="ECO:0000256" key="3">
    <source>
        <dbReference type="ARBA" id="ARBA00022490"/>
    </source>
</evidence>
<keyword evidence="7" id="KW-0472">Membrane</keyword>
<evidence type="ECO:0000313" key="9">
    <source>
        <dbReference type="Proteomes" id="UP000054776"/>
    </source>
</evidence>
<evidence type="ECO:0000256" key="7">
    <source>
        <dbReference type="SAM" id="Phobius"/>
    </source>
</evidence>
<dbReference type="EMBL" id="JYDH01001217">
    <property type="protein sequence ID" value="KRY25054.1"/>
    <property type="molecule type" value="Genomic_DNA"/>
</dbReference>
<name>A0A0V1AK79_TRISP</name>
<comment type="similarity">
    <text evidence="2">Belongs to the SCAR/WAVE family.</text>
</comment>
<reference evidence="8 9" key="1">
    <citation type="submission" date="2015-01" db="EMBL/GenBank/DDBJ databases">
        <title>Evolution of Trichinella species and genotypes.</title>
        <authorList>
            <person name="Korhonen P.K."/>
            <person name="Edoardo P."/>
            <person name="Giuseppe L.R."/>
            <person name="Gasser R.B."/>
        </authorList>
    </citation>
    <scope>NUCLEOTIDE SEQUENCE [LARGE SCALE GENOMIC DNA]</scope>
    <source>
        <strain evidence="8">ISS3</strain>
    </source>
</reference>